<gene>
    <name evidence="1" type="ORF">MLD38_037532</name>
</gene>
<keyword evidence="2" id="KW-1185">Reference proteome</keyword>
<proteinExistence type="predicted"/>
<evidence type="ECO:0000313" key="1">
    <source>
        <dbReference type="EMBL" id="KAI4312734.1"/>
    </source>
</evidence>
<dbReference type="Proteomes" id="UP001057402">
    <property type="component" value="Chromosome 11"/>
</dbReference>
<sequence>MEQSRPPKDISQFKGLTRLPGYAVPRRYDLCLKLDLVACTFSGTVDVDLEVVEQTEFLVLNALELEVHRVCFVSSDEKKISPSEVVLDAEDEILILGFDEKIDSPGGVLKIEFSGDLNSQLKGLYKCTYTDGEEKKNMAATQFEAVDARRCFPCWDEPALKASFKITLDVPSELTALSNMPVLEEKVGQTRKTVHFEESPLMSTYLVAVVVGLFDFIEDTTADGLKVRVYCPPGKSGQGKFSLEIAVKAIDLYTEYFSTPYPLPKLDLVAVPEFAGGAMENYGLIIYRENELFYDDLQSTSSRKQRITIVGMHEVAHMWFGNLVTMEWWTHLWLNEGFATWVSYMATDKFFPEWRVWTQFLDQCASGLSTDALESSHPIEVEVRHARSVLEIFDAISYEKGSAVIHMLQGYLGDAAFQKSLSAYMKRYAWKNAKTEDLWTVFTEELGIEVKTLMNTWTKQKGYPVILVKLKGLLLEFEQSRFLSSGKHGEGQWIVPITLCLGSHSNQKKFLLESKLGKIDMSDQLQLSTADSDEQLWIKVNVDQTGFYRVRYEQKLVSRLVRAIEQNLLSTSDKFGILDDTHALCMACQESISTLLALVDVLREEVDYIILSKLIDVCRSLVKIFYDALPDSVEDLKEYFKSILRYSAARLAWDSISGESHLNVLLRGEVLKALATFDDEGTHEEAIRRFEALLRDPSANTLSADTKRAAYISLMRKTTGGSRTCFDALLTMYRETDTVQEKERILQHVASSSDPDIMLEVLNFLVSDEVRDQDITYGLGGISLEGREVAWKWLTGNWDFIVKKYGTGVLFSHFIIDIISPFSSNEKANEIEAFFTTRLDPSFAMNLEQSLEKVRVKARWFESIRHEESLPHLVKQLLEGRSQ</sequence>
<protein>
    <submittedName>
        <fullName evidence="1">Uncharacterized protein</fullName>
    </submittedName>
</protein>
<accession>A0ACB9LNK7</accession>
<organism evidence="1 2">
    <name type="scientific">Melastoma candidum</name>
    <dbReference type="NCBI Taxonomy" id="119954"/>
    <lineage>
        <taxon>Eukaryota</taxon>
        <taxon>Viridiplantae</taxon>
        <taxon>Streptophyta</taxon>
        <taxon>Embryophyta</taxon>
        <taxon>Tracheophyta</taxon>
        <taxon>Spermatophyta</taxon>
        <taxon>Magnoliopsida</taxon>
        <taxon>eudicotyledons</taxon>
        <taxon>Gunneridae</taxon>
        <taxon>Pentapetalae</taxon>
        <taxon>rosids</taxon>
        <taxon>malvids</taxon>
        <taxon>Myrtales</taxon>
        <taxon>Melastomataceae</taxon>
        <taxon>Melastomatoideae</taxon>
        <taxon>Melastomateae</taxon>
        <taxon>Melastoma</taxon>
    </lineage>
</organism>
<dbReference type="EMBL" id="CM042890">
    <property type="protein sequence ID" value="KAI4312734.1"/>
    <property type="molecule type" value="Genomic_DNA"/>
</dbReference>
<comment type="caution">
    <text evidence="1">The sequence shown here is derived from an EMBL/GenBank/DDBJ whole genome shotgun (WGS) entry which is preliminary data.</text>
</comment>
<reference evidence="2" key="1">
    <citation type="journal article" date="2023" name="Front. Plant Sci.">
        <title>Chromosomal-level genome assembly of Melastoma candidum provides insights into trichome evolution.</title>
        <authorList>
            <person name="Zhong Y."/>
            <person name="Wu W."/>
            <person name="Sun C."/>
            <person name="Zou P."/>
            <person name="Liu Y."/>
            <person name="Dai S."/>
            <person name="Zhou R."/>
        </authorList>
    </citation>
    <scope>NUCLEOTIDE SEQUENCE [LARGE SCALE GENOMIC DNA]</scope>
</reference>
<evidence type="ECO:0000313" key="2">
    <source>
        <dbReference type="Proteomes" id="UP001057402"/>
    </source>
</evidence>
<name>A0ACB9LNK7_9MYRT</name>